<keyword evidence="4 9" id="KW-0067">ATP-binding</keyword>
<dbReference type="InterPro" id="IPR045865">
    <property type="entry name" value="ACT-like_dom_sf"/>
</dbReference>
<dbReference type="PROSITE" id="PS00211">
    <property type="entry name" value="ABC_TRANSPORTER_1"/>
    <property type="match status" value="1"/>
</dbReference>
<dbReference type="SUPFAM" id="SSF55021">
    <property type="entry name" value="ACT-like"/>
    <property type="match status" value="1"/>
</dbReference>
<organism evidence="9 10">
    <name type="scientific">Hathewaya histolytica</name>
    <name type="common">Clostridium histolyticum</name>
    <dbReference type="NCBI Taxonomy" id="1498"/>
    <lineage>
        <taxon>Bacteria</taxon>
        <taxon>Bacillati</taxon>
        <taxon>Bacillota</taxon>
        <taxon>Clostridia</taxon>
        <taxon>Eubacteriales</taxon>
        <taxon>Clostridiaceae</taxon>
        <taxon>Hathewaya</taxon>
    </lineage>
</organism>
<evidence type="ECO:0000313" key="10">
    <source>
        <dbReference type="Proteomes" id="UP000308489"/>
    </source>
</evidence>
<dbReference type="AlphaFoldDB" id="A0A4U9R321"/>
<evidence type="ECO:0000256" key="4">
    <source>
        <dbReference type="ARBA" id="ARBA00022840"/>
    </source>
</evidence>
<evidence type="ECO:0000256" key="2">
    <source>
        <dbReference type="ARBA" id="ARBA00022475"/>
    </source>
</evidence>
<keyword evidence="3" id="KW-0547">Nucleotide-binding</keyword>
<keyword evidence="2" id="KW-1003">Cell membrane</keyword>
<feature type="domain" description="ABC transporter" evidence="8">
    <location>
        <begin position="2"/>
        <end position="237"/>
    </location>
</feature>
<evidence type="ECO:0000256" key="3">
    <source>
        <dbReference type="ARBA" id="ARBA00022741"/>
    </source>
</evidence>
<dbReference type="PROSITE" id="PS50893">
    <property type="entry name" value="ABC_TRANSPORTER_2"/>
    <property type="match status" value="1"/>
</dbReference>
<dbReference type="Pfam" id="PF09383">
    <property type="entry name" value="NIL"/>
    <property type="match status" value="1"/>
</dbReference>
<reference evidence="9 10" key="1">
    <citation type="submission" date="2019-05" db="EMBL/GenBank/DDBJ databases">
        <authorList>
            <consortium name="Pathogen Informatics"/>
        </authorList>
    </citation>
    <scope>NUCLEOTIDE SEQUENCE [LARGE SCALE GENOMIC DNA]</scope>
    <source>
        <strain evidence="9 10">NCTC503</strain>
    </source>
</reference>
<dbReference type="KEGG" id="hhw:NCTC503_00759"/>
<keyword evidence="5" id="KW-1278">Translocase</keyword>
<evidence type="ECO:0000256" key="6">
    <source>
        <dbReference type="ARBA" id="ARBA00022970"/>
    </source>
</evidence>
<dbReference type="Pfam" id="PF00005">
    <property type="entry name" value="ABC_tran"/>
    <property type="match status" value="1"/>
</dbReference>
<dbReference type="SUPFAM" id="SSF52540">
    <property type="entry name" value="P-loop containing nucleoside triphosphate hydrolases"/>
    <property type="match status" value="1"/>
</dbReference>
<evidence type="ECO:0000256" key="7">
    <source>
        <dbReference type="ARBA" id="ARBA00023136"/>
    </source>
</evidence>
<dbReference type="GO" id="GO:0016887">
    <property type="term" value="F:ATP hydrolysis activity"/>
    <property type="evidence" value="ECO:0007669"/>
    <property type="project" value="InterPro"/>
</dbReference>
<dbReference type="Gene3D" id="3.30.70.260">
    <property type="match status" value="1"/>
</dbReference>
<evidence type="ECO:0000259" key="8">
    <source>
        <dbReference type="PROSITE" id="PS50893"/>
    </source>
</evidence>
<keyword evidence="9" id="KW-0378">Hydrolase</keyword>
<dbReference type="InterPro" id="IPR027417">
    <property type="entry name" value="P-loop_NTPase"/>
</dbReference>
<dbReference type="GO" id="GO:0005524">
    <property type="term" value="F:ATP binding"/>
    <property type="evidence" value="ECO:0007669"/>
    <property type="project" value="UniProtKB-KW"/>
</dbReference>
<keyword evidence="6" id="KW-0029">Amino-acid transport</keyword>
<proteinExistence type="predicted"/>
<dbReference type="RefSeq" id="WP_138209483.1">
    <property type="nucleotide sequence ID" value="NZ_CBCRUQ010000001.1"/>
</dbReference>
<evidence type="ECO:0000313" key="9">
    <source>
        <dbReference type="EMBL" id="VTQ85416.1"/>
    </source>
</evidence>
<dbReference type="Proteomes" id="UP000308489">
    <property type="component" value="Chromosome 1"/>
</dbReference>
<evidence type="ECO:0000256" key="5">
    <source>
        <dbReference type="ARBA" id="ARBA00022967"/>
    </source>
</evidence>
<dbReference type="PANTHER" id="PTHR43166:SF30">
    <property type="entry name" value="METHIONINE IMPORT ATP-BINDING PROTEIN METN"/>
    <property type="match status" value="1"/>
</dbReference>
<dbReference type="EC" id="3.6.3.-" evidence="9"/>
<dbReference type="OrthoDB" id="9804199at2"/>
<gene>
    <name evidence="9" type="primary">metN2</name>
    <name evidence="9" type="ORF">NCTC503_00759</name>
</gene>
<evidence type="ECO:0000256" key="1">
    <source>
        <dbReference type="ARBA" id="ARBA00022448"/>
    </source>
</evidence>
<sequence length="322" mass="35869">MIQVKDITKSFRGTKVLDGINLNIRQGTIFGLLGRSGTGKSTLLRCINGLETYDTGSLIVDGVDLKSLNKKEAMEFKKNIGMIFQNFSLLERMTVYENIALPLKCWKYKKSFIDHRVKELAEIVDLGDKLHAKPRELSGGQKQRVAIARAMTMDPKILLCDEATSALDPKTAQSVTSLLNNINKKFGITIVVVTHQMSVLQSCCEDIAIFESGKIVVTGNVEDVFLKQPKALINLIGQKELPTIDSGINMKILLSSEHSCTPIITQMARDLGIDFTILGGDMETYRSGILGSIIINVQNKDFVKVKEYLKYSNVQWNLMEYA</sequence>
<dbReference type="InterPro" id="IPR018449">
    <property type="entry name" value="NIL_domain"/>
</dbReference>
<dbReference type="InterPro" id="IPR050086">
    <property type="entry name" value="MetN_ABC_transporter-like"/>
</dbReference>
<dbReference type="GO" id="GO:0006865">
    <property type="term" value="P:amino acid transport"/>
    <property type="evidence" value="ECO:0007669"/>
    <property type="project" value="UniProtKB-KW"/>
</dbReference>
<dbReference type="InterPro" id="IPR017871">
    <property type="entry name" value="ABC_transporter-like_CS"/>
</dbReference>
<dbReference type="EMBL" id="LR590481">
    <property type="protein sequence ID" value="VTQ85416.1"/>
    <property type="molecule type" value="Genomic_DNA"/>
</dbReference>
<keyword evidence="7" id="KW-0472">Membrane</keyword>
<dbReference type="PANTHER" id="PTHR43166">
    <property type="entry name" value="AMINO ACID IMPORT ATP-BINDING PROTEIN"/>
    <property type="match status" value="1"/>
</dbReference>
<dbReference type="SMART" id="SM00382">
    <property type="entry name" value="AAA"/>
    <property type="match status" value="1"/>
</dbReference>
<name>A0A4U9R321_HATHI</name>
<dbReference type="SMART" id="SM00930">
    <property type="entry name" value="NIL"/>
    <property type="match status" value="1"/>
</dbReference>
<dbReference type="Gene3D" id="3.40.50.300">
    <property type="entry name" value="P-loop containing nucleotide triphosphate hydrolases"/>
    <property type="match status" value="1"/>
</dbReference>
<protein>
    <submittedName>
        <fullName evidence="9">D-methionine ABC transporter ATP-binding protein MetN</fullName>
        <ecNumber evidence="9">3.6.3.-</ecNumber>
    </submittedName>
</protein>
<dbReference type="InterPro" id="IPR003439">
    <property type="entry name" value="ABC_transporter-like_ATP-bd"/>
</dbReference>
<keyword evidence="10" id="KW-1185">Reference proteome</keyword>
<keyword evidence="1" id="KW-0813">Transport</keyword>
<dbReference type="InterPro" id="IPR003593">
    <property type="entry name" value="AAA+_ATPase"/>
</dbReference>
<accession>A0A4U9R321</accession>